<keyword evidence="8" id="KW-0808">Transferase</keyword>
<dbReference type="CDD" id="cd23767">
    <property type="entry name" value="IQCD"/>
    <property type="match status" value="2"/>
</dbReference>
<keyword evidence="7" id="KW-0716">Sensory transduction</keyword>
<dbReference type="GO" id="GO:0007601">
    <property type="term" value="P:visual perception"/>
    <property type="evidence" value="ECO:0007669"/>
    <property type="project" value="UniProtKB-KW"/>
</dbReference>
<feature type="compositionally biased region" description="Polar residues" evidence="23">
    <location>
        <begin position="1143"/>
        <end position="1162"/>
    </location>
</feature>
<evidence type="ECO:0000256" key="22">
    <source>
        <dbReference type="SAM" id="Coils"/>
    </source>
</evidence>
<evidence type="ECO:0000256" key="1">
    <source>
        <dbReference type="ARBA" id="ARBA00004245"/>
    </source>
</evidence>
<comment type="catalytic activity">
    <reaction evidence="20">
        <text>L-seryl-[protein] + ATP = O-phospho-L-seryl-[protein] + ADP + H(+)</text>
        <dbReference type="Rhea" id="RHEA:17989"/>
        <dbReference type="Rhea" id="RHEA-COMP:9863"/>
        <dbReference type="Rhea" id="RHEA-COMP:11604"/>
        <dbReference type="ChEBI" id="CHEBI:15378"/>
        <dbReference type="ChEBI" id="CHEBI:29999"/>
        <dbReference type="ChEBI" id="CHEBI:30616"/>
        <dbReference type="ChEBI" id="CHEBI:83421"/>
        <dbReference type="ChEBI" id="CHEBI:456216"/>
        <dbReference type="EC" id="2.7.11.1"/>
    </reaction>
</comment>
<evidence type="ECO:0000256" key="17">
    <source>
        <dbReference type="ARBA" id="ARBA00023273"/>
    </source>
</evidence>
<dbReference type="GO" id="GO:0004674">
    <property type="term" value="F:protein serine/threonine kinase activity"/>
    <property type="evidence" value="ECO:0007669"/>
    <property type="project" value="UniProtKB-KW"/>
</dbReference>
<dbReference type="InterPro" id="IPR000048">
    <property type="entry name" value="IQ_motif_EF-hand-BS"/>
</dbReference>
<dbReference type="Ensembl" id="ENSMGAT00000033335.1">
    <property type="protein sequence ID" value="ENSMGAP00000032154.1"/>
    <property type="gene ID" value="ENSMGAG00000006952.3"/>
</dbReference>
<keyword evidence="17" id="KW-0966">Cell projection</keyword>
<feature type="compositionally biased region" description="Acidic residues" evidence="23">
    <location>
        <begin position="1061"/>
        <end position="1072"/>
    </location>
</feature>
<dbReference type="SMART" id="SM00015">
    <property type="entry name" value="IQ"/>
    <property type="match status" value="6"/>
</dbReference>
<keyword evidence="6" id="KW-0723">Serine/threonine-protein kinase</keyword>
<dbReference type="GO" id="GO:0016459">
    <property type="term" value="C:myosin complex"/>
    <property type="evidence" value="ECO:0007669"/>
    <property type="project" value="UniProtKB-KW"/>
</dbReference>
<feature type="compositionally biased region" description="Basic and acidic residues" evidence="23">
    <location>
        <begin position="1190"/>
        <end position="1215"/>
    </location>
</feature>
<dbReference type="PROSITE" id="PS50096">
    <property type="entry name" value="IQ"/>
    <property type="match status" value="6"/>
</dbReference>
<dbReference type="FunFam" id="1.20.58.530:FF:000010">
    <property type="entry name" value="Myosin IIIA"/>
    <property type="match status" value="1"/>
</dbReference>
<dbReference type="Gene3D" id="1.10.510.10">
    <property type="entry name" value="Transferase(Phosphotransferase) domain 1"/>
    <property type="match status" value="1"/>
</dbReference>
<dbReference type="GO" id="GO:0030832">
    <property type="term" value="P:regulation of actin filament length"/>
    <property type="evidence" value="ECO:0007669"/>
    <property type="project" value="TreeGrafter"/>
</dbReference>
<feature type="binding site" evidence="21">
    <location>
        <begin position="240"/>
        <end position="247"/>
    </location>
    <ligand>
        <name>ATP</name>
        <dbReference type="ChEBI" id="CHEBI:30616"/>
    </ligand>
</feature>
<dbReference type="Pfam" id="PF00069">
    <property type="entry name" value="Pkinase"/>
    <property type="match status" value="1"/>
</dbReference>
<protein>
    <recommendedName>
        <fullName evidence="4">non-specific serine/threonine protein kinase</fullName>
        <ecNumber evidence="4">2.7.11.1</ecNumber>
    </recommendedName>
</protein>
<dbReference type="InterPro" id="IPR027417">
    <property type="entry name" value="P-loop_NTPase"/>
</dbReference>
<keyword evidence="15 21" id="KW-0009">Actin-binding</keyword>
<sequence>MAPEVIACEQQLDSSYDARCDAWSLGITAIELGDGDPPLADLHPMRALFKIPRNPPPTLQQPELWSSEFNDFINKCLTKDYEKRPTVSSLLQHDFIKQIEGKENVLQRQLMEFIDVHQQMGVTEKARFERIHTKKGNYSKSLVSNQEDVDDLATLEVLDENTVTEQLQKSYAKDQIYTYVGDILIAVNPFRNVDIYSSQHSKLYIGAKRTANPPHIFAVADIGYQSMVTYNSDQCIVISGESGAGKTQSAHLLVQQLTVLGKANNRTLQEKILQVNNLVEAFGNAGTIINDNSSRFGKYLEMKFTCGGTVVGAQISEYLLEKSRVVHQAVGEKNFHIFYYIYAGLAEKKKLAHYKLPEYRPPRYLQNDHFRIVQDFMNNSFYKSQFELIEQCFKVIGFTLEELGSVYSVLAAILNVGNIEFSAVVSEHMIDKSNISNPVALENCASLLCIQADELQEALTSHCVVTRGETIIRPNTVEKATDVRDAMAKALYGRLFSWIVNRINTLLKPDKHLSGSDDGLNIGILDIFGFENFKKNSFEQLCINIANEQIQFYFNQHVFAWEQNEYLYEGVDARVIEYEDNRPLLDMFLQKPMGLLSLLDEESRFPQATDQTLVEKFEDNLKSKYFWRPKRVDLTFGIYHYAGKVLYNASGFLAKNRDTLPADIVLLLRSSENNLIRQLVTHPLTKTGNLAHSKSKTTISYQMWTPQKSISRTKNESGDTGHHPRETTSMKTQTVASYFRYSLMDLLSKMVVGQPHFVRCIKPNNDRQANKFDKEKVLVQLRYTGILETARIRRQGYSHRILFANFIKRYYLICYKTNDDPPVSPETCAAILEKAHLDNWVLGKTKVFLKYYHVEQLNLMRKETVDRIILIQAYVRGWLGSRRYKKIKEQREQSAIKIQSAYRGFVARKEYQNAKHNQKIEKYIIRLQAIARGYLLRKKRKELNEARNKAATTIQSHYRGYKDRKSFKRRRESLRKKETENAASSSEKEKDKELQENEKCTAGAVHLALPKTEEEAAIVVQSNYRGYRARKKIKEERKKIAEEELSVVEYLEAQLQPAEDVTLEEAENEETQGEGVALNNNEHTGNGDIGNVQKQKVISTKEERASVKQRPAVEHSDEGEEQASSKESSSKAFVKITAEPGPQQEQANQDTLSADGQNQESAVVQPETNKDVERNHLKQEMIPRGCKGIVRKESLRGSRKQAEAEKQSLEDKEKAAVVIQSNYRGYRRRGQLRKEGKLPCKSQENTAKDSTEAVHIQNKDPQTKKNKESTVTEAEGSKTQKGGSEKETCDLAAFSRQISKLSEDYLALQQKLNEMILSHQLRPVMMSKDKQTNNQHSSHVCQSVAAKVEDTRPLQRPPRRPRKPKTLNNPEDSTYYTLIHKSIQDEKRKPRKESLGKVLDLDIYYHEISSTGSTSKDSSSTTKRKRHPVERRTSTLRATERSRVAESPLEESRAEDNPYDYRRLLRKTSQRRRLIQQF</sequence>
<evidence type="ECO:0000256" key="7">
    <source>
        <dbReference type="ARBA" id="ARBA00022606"/>
    </source>
</evidence>
<evidence type="ECO:0000256" key="13">
    <source>
        <dbReference type="ARBA" id="ARBA00023123"/>
    </source>
</evidence>
<evidence type="ECO:0000256" key="9">
    <source>
        <dbReference type="ARBA" id="ARBA00022737"/>
    </source>
</evidence>
<dbReference type="InterPro" id="IPR036083">
    <property type="entry name" value="MYSc_Myo3"/>
</dbReference>
<evidence type="ECO:0000313" key="27">
    <source>
        <dbReference type="Proteomes" id="UP000001645"/>
    </source>
</evidence>
<evidence type="ECO:0000256" key="8">
    <source>
        <dbReference type="ARBA" id="ARBA00022679"/>
    </source>
</evidence>
<feature type="region of interest" description="Disordered" evidence="23">
    <location>
        <begin position="946"/>
        <end position="996"/>
    </location>
</feature>
<name>A0A803YK56_MELGA</name>
<evidence type="ECO:0000256" key="5">
    <source>
        <dbReference type="ARBA" id="ARBA00022490"/>
    </source>
</evidence>
<feature type="compositionally biased region" description="Low complexity" evidence="23">
    <location>
        <begin position="1410"/>
        <end position="1421"/>
    </location>
</feature>
<evidence type="ECO:0000256" key="2">
    <source>
        <dbReference type="ARBA" id="ARBA00004316"/>
    </source>
</evidence>
<reference evidence="26" key="3">
    <citation type="submission" date="2025-09" db="UniProtKB">
        <authorList>
            <consortium name="Ensembl"/>
        </authorList>
    </citation>
    <scope>IDENTIFICATION</scope>
</reference>
<evidence type="ECO:0000256" key="15">
    <source>
        <dbReference type="ARBA" id="ARBA00023203"/>
    </source>
</evidence>
<dbReference type="GO" id="GO:0032426">
    <property type="term" value="C:stereocilium tip"/>
    <property type="evidence" value="ECO:0007669"/>
    <property type="project" value="TreeGrafter"/>
</dbReference>
<feature type="region of interest" description="Disordered" evidence="23">
    <location>
        <begin position="1228"/>
        <end position="1286"/>
    </location>
</feature>
<dbReference type="InterPro" id="IPR036961">
    <property type="entry name" value="Kinesin_motor_dom_sf"/>
</dbReference>
<dbReference type="FunFam" id="1.10.10.820:FF:000006">
    <property type="entry name" value="Myosin IIIA"/>
    <property type="match status" value="1"/>
</dbReference>
<evidence type="ECO:0000256" key="3">
    <source>
        <dbReference type="ARBA" id="ARBA00006998"/>
    </source>
</evidence>
<evidence type="ECO:0000313" key="26">
    <source>
        <dbReference type="Ensembl" id="ENSMGAP00000032154.1"/>
    </source>
</evidence>
<comment type="similarity">
    <text evidence="3">In the C-terminal section; belongs to the TRAFAC class myosin-kinesin ATPase superfamily. Myosin family.</text>
</comment>
<dbReference type="Gene3D" id="1.20.120.720">
    <property type="entry name" value="Myosin VI head, motor domain, U50 subdomain"/>
    <property type="match status" value="1"/>
</dbReference>
<dbReference type="Pfam" id="PF00063">
    <property type="entry name" value="Myosin_head"/>
    <property type="match status" value="1"/>
</dbReference>
<evidence type="ECO:0000256" key="4">
    <source>
        <dbReference type="ARBA" id="ARBA00012513"/>
    </source>
</evidence>
<dbReference type="GO" id="GO:0000146">
    <property type="term" value="F:microfilament motor activity"/>
    <property type="evidence" value="ECO:0007669"/>
    <property type="project" value="TreeGrafter"/>
</dbReference>
<evidence type="ECO:0000256" key="23">
    <source>
        <dbReference type="SAM" id="MobiDB-lite"/>
    </source>
</evidence>
<feature type="domain" description="Myosin motor" evidence="25">
    <location>
        <begin position="147"/>
        <end position="862"/>
    </location>
</feature>
<reference evidence="26 27" key="1">
    <citation type="journal article" date="2010" name="PLoS Biol.">
        <title>Multi-platform next-generation sequencing of the domestic turkey (Meleagris gallopavo): genome assembly and analysis.</title>
        <authorList>
            <person name="Dalloul R.A."/>
            <person name="Long J.A."/>
            <person name="Zimin A.V."/>
            <person name="Aslam L."/>
            <person name="Beal K."/>
            <person name="Blomberg L.A."/>
            <person name="Bouffard P."/>
            <person name="Burt D.W."/>
            <person name="Crasta O."/>
            <person name="Crooijmans R.P."/>
            <person name="Cooper K."/>
            <person name="Coulombe R.A."/>
            <person name="De S."/>
            <person name="Delany M.E."/>
            <person name="Dodgson J.B."/>
            <person name="Dong J.J."/>
            <person name="Evans C."/>
            <person name="Frederickson K.M."/>
            <person name="Flicek P."/>
            <person name="Florea L."/>
            <person name="Folkerts O."/>
            <person name="Groenen M.A."/>
            <person name="Harkins T.T."/>
            <person name="Herrero J."/>
            <person name="Hoffmann S."/>
            <person name="Megens H.J."/>
            <person name="Jiang A."/>
            <person name="de Jong P."/>
            <person name="Kaiser P."/>
            <person name="Kim H."/>
            <person name="Kim K.W."/>
            <person name="Kim S."/>
            <person name="Langenberger D."/>
            <person name="Lee M.K."/>
            <person name="Lee T."/>
            <person name="Mane S."/>
            <person name="Marcais G."/>
            <person name="Marz M."/>
            <person name="McElroy A.P."/>
            <person name="Modise T."/>
            <person name="Nefedov M."/>
            <person name="Notredame C."/>
            <person name="Paton I.R."/>
            <person name="Payne W.S."/>
            <person name="Pertea G."/>
            <person name="Prickett D."/>
            <person name="Puiu D."/>
            <person name="Qioa D."/>
            <person name="Raineri E."/>
            <person name="Ruffier M."/>
            <person name="Salzberg S.L."/>
            <person name="Schatz M.C."/>
            <person name="Scheuring C."/>
            <person name="Schmidt C.J."/>
            <person name="Schroeder S."/>
            <person name="Searle S.M."/>
            <person name="Smith E.J."/>
            <person name="Smith J."/>
            <person name="Sonstegard T.S."/>
            <person name="Stadler P.F."/>
            <person name="Tafer H."/>
            <person name="Tu Z.J."/>
            <person name="Van Tassell C.P."/>
            <person name="Vilella A.J."/>
            <person name="Williams K.P."/>
            <person name="Yorke J.A."/>
            <person name="Zhang L."/>
            <person name="Zhang H.B."/>
            <person name="Zhang X."/>
            <person name="Zhang Y."/>
            <person name="Reed K.M."/>
        </authorList>
    </citation>
    <scope>NUCLEOTIDE SEQUENCE [LARGE SCALE GENOMIC DNA]</scope>
</reference>
<feature type="compositionally biased region" description="Polar residues" evidence="23">
    <location>
        <begin position="1332"/>
        <end position="1341"/>
    </location>
</feature>
<dbReference type="PRINTS" id="PR00193">
    <property type="entry name" value="MYOSINHEAVY"/>
</dbReference>
<evidence type="ECO:0000256" key="11">
    <source>
        <dbReference type="ARBA" id="ARBA00022777"/>
    </source>
</evidence>
<evidence type="ECO:0000256" key="20">
    <source>
        <dbReference type="ARBA" id="ARBA00048679"/>
    </source>
</evidence>
<organism evidence="26 27">
    <name type="scientific">Meleagris gallopavo</name>
    <name type="common">Wild turkey</name>
    <dbReference type="NCBI Taxonomy" id="9103"/>
    <lineage>
        <taxon>Eukaryota</taxon>
        <taxon>Metazoa</taxon>
        <taxon>Chordata</taxon>
        <taxon>Craniata</taxon>
        <taxon>Vertebrata</taxon>
        <taxon>Euteleostomi</taxon>
        <taxon>Archelosauria</taxon>
        <taxon>Archosauria</taxon>
        <taxon>Dinosauria</taxon>
        <taxon>Saurischia</taxon>
        <taxon>Theropoda</taxon>
        <taxon>Coelurosauria</taxon>
        <taxon>Aves</taxon>
        <taxon>Neognathae</taxon>
        <taxon>Galloanserae</taxon>
        <taxon>Galliformes</taxon>
        <taxon>Phasianidae</taxon>
        <taxon>Meleagridinae</taxon>
        <taxon>Meleagris</taxon>
    </lineage>
</organism>
<comment type="catalytic activity">
    <reaction evidence="19">
        <text>L-threonyl-[protein] + ATP = O-phospho-L-threonyl-[protein] + ADP + H(+)</text>
        <dbReference type="Rhea" id="RHEA:46608"/>
        <dbReference type="Rhea" id="RHEA-COMP:11060"/>
        <dbReference type="Rhea" id="RHEA-COMP:11605"/>
        <dbReference type="ChEBI" id="CHEBI:15378"/>
        <dbReference type="ChEBI" id="CHEBI:30013"/>
        <dbReference type="ChEBI" id="CHEBI:30616"/>
        <dbReference type="ChEBI" id="CHEBI:61977"/>
        <dbReference type="ChEBI" id="CHEBI:456216"/>
        <dbReference type="EC" id="2.7.11.1"/>
    </reaction>
</comment>
<dbReference type="Gene3D" id="3.40.850.10">
    <property type="entry name" value="Kinesin motor domain"/>
    <property type="match status" value="1"/>
</dbReference>
<keyword evidence="27" id="KW-1185">Reference proteome</keyword>
<feature type="coiled-coil region" evidence="22">
    <location>
        <begin position="1024"/>
        <end position="1053"/>
    </location>
</feature>
<dbReference type="CDD" id="cd21956">
    <property type="entry name" value="MBD_Myo3a"/>
    <property type="match status" value="1"/>
</dbReference>
<feature type="compositionally biased region" description="Basic and acidic residues" evidence="23">
    <location>
        <begin position="1168"/>
        <end position="1181"/>
    </location>
</feature>
<evidence type="ECO:0000256" key="6">
    <source>
        <dbReference type="ARBA" id="ARBA00022527"/>
    </source>
</evidence>
<dbReference type="GO" id="GO:0051491">
    <property type="term" value="P:positive regulation of filopodium assembly"/>
    <property type="evidence" value="ECO:0007669"/>
    <property type="project" value="TreeGrafter"/>
</dbReference>
<dbReference type="Gene3D" id="1.20.5.190">
    <property type="match status" value="3"/>
</dbReference>
<keyword evidence="12 21" id="KW-0067">ATP-binding</keyword>
<evidence type="ECO:0000259" key="25">
    <source>
        <dbReference type="PROSITE" id="PS51456"/>
    </source>
</evidence>
<dbReference type="SMART" id="SM00242">
    <property type="entry name" value="MYSc"/>
    <property type="match status" value="1"/>
</dbReference>
<keyword evidence="11" id="KW-0418">Kinase</keyword>
<comment type="similarity">
    <text evidence="21">Belongs to the TRAFAC class myosin-kinesin ATPase superfamily. Myosin family.</text>
</comment>
<feature type="region of interest" description="Disordered" evidence="23">
    <location>
        <begin position="1410"/>
        <end position="1461"/>
    </location>
</feature>
<feature type="compositionally biased region" description="Basic and acidic residues" evidence="23">
    <location>
        <begin position="1382"/>
        <end position="1393"/>
    </location>
</feature>
<dbReference type="EC" id="2.7.11.1" evidence="4"/>
<dbReference type="GO" id="GO:0003779">
    <property type="term" value="F:actin binding"/>
    <property type="evidence" value="ECO:0007669"/>
    <property type="project" value="UniProtKB-KW"/>
</dbReference>
<dbReference type="InterPro" id="IPR052409">
    <property type="entry name" value="Myosin-III_kinase_activity"/>
</dbReference>
<dbReference type="GO" id="GO:0005524">
    <property type="term" value="F:ATP binding"/>
    <property type="evidence" value="ECO:0007669"/>
    <property type="project" value="UniProtKB-UniRule"/>
</dbReference>
<dbReference type="GO" id="GO:0001917">
    <property type="term" value="C:photoreceptor inner segment"/>
    <property type="evidence" value="ECO:0007669"/>
    <property type="project" value="TreeGrafter"/>
</dbReference>
<comment type="subcellular location">
    <subcellularLocation>
        <location evidence="2">Cell projection</location>
    </subcellularLocation>
    <subcellularLocation>
        <location evidence="1">Cytoplasm</location>
        <location evidence="1">Cytoskeleton</location>
    </subcellularLocation>
</comment>
<keyword evidence="18" id="KW-0844">Vision</keyword>
<accession>A0A803YK56</accession>
<feature type="region of interest" description="Disordered" evidence="23">
    <location>
        <begin position="709"/>
        <end position="728"/>
    </location>
</feature>
<dbReference type="Proteomes" id="UP000001645">
    <property type="component" value="Chromosome 6"/>
</dbReference>
<dbReference type="FunFam" id="1.20.5.4820:FF:000005">
    <property type="entry name" value="Myosin IIIB"/>
    <property type="match status" value="1"/>
</dbReference>
<dbReference type="CDD" id="cd01379">
    <property type="entry name" value="MYSc_Myo3"/>
    <property type="match status" value="1"/>
</dbReference>
<dbReference type="Gene3D" id="1.20.5.4820">
    <property type="match status" value="1"/>
</dbReference>
<proteinExistence type="inferred from homology"/>
<dbReference type="PANTHER" id="PTHR46256">
    <property type="entry name" value="AGAP011099-PA"/>
    <property type="match status" value="1"/>
</dbReference>
<keyword evidence="9" id="KW-0677">Repeat</keyword>
<evidence type="ECO:0000256" key="21">
    <source>
        <dbReference type="PROSITE-ProRule" id="PRU00782"/>
    </source>
</evidence>
<evidence type="ECO:0000256" key="14">
    <source>
        <dbReference type="ARBA" id="ARBA00023175"/>
    </source>
</evidence>
<feature type="compositionally biased region" description="Basic and acidic residues" evidence="23">
    <location>
        <begin position="1246"/>
        <end position="1286"/>
    </location>
</feature>
<feature type="compositionally biased region" description="Basic and acidic residues" evidence="23">
    <location>
        <begin position="975"/>
        <end position="996"/>
    </location>
</feature>
<dbReference type="SUPFAM" id="SSF52540">
    <property type="entry name" value="P-loop containing nucleoside triphosphate hydrolases"/>
    <property type="match status" value="2"/>
</dbReference>
<feature type="region of interest" description="Actin-binding" evidence="21">
    <location>
        <begin position="743"/>
        <end position="765"/>
    </location>
</feature>
<dbReference type="PROSITE" id="PS50011">
    <property type="entry name" value="PROTEIN_KINASE_DOM"/>
    <property type="match status" value="1"/>
</dbReference>
<keyword evidence="13 21" id="KW-0518">Myosin</keyword>
<feature type="domain" description="Protein kinase" evidence="24">
    <location>
        <begin position="1"/>
        <end position="96"/>
    </location>
</feature>
<dbReference type="Bgee" id="ENSMGAG00000006952">
    <property type="expression patterns" value="Expressed in ovary"/>
</dbReference>
<keyword evidence="16" id="KW-0206">Cytoskeleton</keyword>
<keyword evidence="5" id="KW-0963">Cytoplasm</keyword>
<keyword evidence="14 21" id="KW-0505">Motor protein</keyword>
<feature type="compositionally biased region" description="Basic residues" evidence="23">
    <location>
        <begin position="965"/>
        <end position="974"/>
    </location>
</feature>
<dbReference type="InterPro" id="IPR000719">
    <property type="entry name" value="Prot_kinase_dom"/>
</dbReference>
<dbReference type="PANTHER" id="PTHR46256:SF4">
    <property type="entry name" value="MYOSIN-IIIA"/>
    <property type="match status" value="1"/>
</dbReference>
<dbReference type="InterPro" id="IPR011009">
    <property type="entry name" value="Kinase-like_dom_sf"/>
</dbReference>
<dbReference type="GeneTree" id="ENSGT00940000155939"/>
<feature type="compositionally biased region" description="Basic and acidic residues" evidence="23">
    <location>
        <begin position="713"/>
        <end position="728"/>
    </location>
</feature>
<dbReference type="SUPFAM" id="SSF56112">
    <property type="entry name" value="Protein kinase-like (PK-like)"/>
    <property type="match status" value="1"/>
</dbReference>
<feature type="region of interest" description="Disordered" evidence="23">
    <location>
        <begin position="1328"/>
        <end position="1393"/>
    </location>
</feature>
<feature type="compositionally biased region" description="Basic and acidic residues" evidence="23">
    <location>
        <begin position="1099"/>
        <end position="1116"/>
    </location>
</feature>
<evidence type="ECO:0000256" key="18">
    <source>
        <dbReference type="ARBA" id="ARBA00023305"/>
    </source>
</evidence>
<dbReference type="InterPro" id="IPR001609">
    <property type="entry name" value="Myosin_head_motor_dom-like"/>
</dbReference>
<evidence type="ECO:0000256" key="19">
    <source>
        <dbReference type="ARBA" id="ARBA00047899"/>
    </source>
</evidence>
<dbReference type="Pfam" id="PF00612">
    <property type="entry name" value="IQ"/>
    <property type="match status" value="6"/>
</dbReference>
<dbReference type="Gene3D" id="1.10.10.820">
    <property type="match status" value="1"/>
</dbReference>
<evidence type="ECO:0000256" key="12">
    <source>
        <dbReference type="ARBA" id="ARBA00022840"/>
    </source>
</evidence>
<evidence type="ECO:0000259" key="24">
    <source>
        <dbReference type="PROSITE" id="PS50011"/>
    </source>
</evidence>
<feature type="compositionally biased region" description="Basic and acidic residues" evidence="23">
    <location>
        <begin position="1430"/>
        <end position="1461"/>
    </location>
</feature>
<keyword evidence="10 21" id="KW-0547">Nucleotide-binding</keyword>
<feature type="region of interest" description="Disordered" evidence="23">
    <location>
        <begin position="1061"/>
        <end position="1215"/>
    </location>
</feature>
<dbReference type="Gene3D" id="1.20.58.530">
    <property type="match status" value="1"/>
</dbReference>
<dbReference type="GO" id="GO:0032433">
    <property type="term" value="C:filopodium tip"/>
    <property type="evidence" value="ECO:0007669"/>
    <property type="project" value="TreeGrafter"/>
</dbReference>
<evidence type="ECO:0000256" key="16">
    <source>
        <dbReference type="ARBA" id="ARBA00023212"/>
    </source>
</evidence>
<dbReference type="PROSITE" id="PS51456">
    <property type="entry name" value="MYOSIN_MOTOR"/>
    <property type="match status" value="1"/>
</dbReference>
<keyword evidence="22" id="KW-0175">Coiled coil</keyword>
<reference evidence="26" key="2">
    <citation type="submission" date="2025-08" db="UniProtKB">
        <authorList>
            <consortium name="Ensembl"/>
        </authorList>
    </citation>
    <scope>IDENTIFICATION</scope>
</reference>
<evidence type="ECO:0000256" key="10">
    <source>
        <dbReference type="ARBA" id="ARBA00022741"/>
    </source>
</evidence>
<dbReference type="GO" id="GO:0007605">
    <property type="term" value="P:sensory perception of sound"/>
    <property type="evidence" value="ECO:0007669"/>
    <property type="project" value="TreeGrafter"/>
</dbReference>
<dbReference type="FunFam" id="3.40.850.10:FF:000008">
    <property type="entry name" value="Putative unconventional myosin-IXa"/>
    <property type="match status" value="1"/>
</dbReference>
<gene>
    <name evidence="26" type="primary">LOC100542476</name>
</gene>